<evidence type="ECO:0000256" key="2">
    <source>
        <dbReference type="ARBA" id="ARBA00023125"/>
    </source>
</evidence>
<dbReference type="GO" id="GO:0006355">
    <property type="term" value="P:regulation of DNA-templated transcription"/>
    <property type="evidence" value="ECO:0007669"/>
    <property type="project" value="InterPro"/>
</dbReference>
<name>A0A192D7N2_9SPHN</name>
<evidence type="ECO:0000313" key="6">
    <source>
        <dbReference type="Proteomes" id="UP000078263"/>
    </source>
</evidence>
<dbReference type="SUPFAM" id="SSF46785">
    <property type="entry name" value="Winged helix' DNA-binding domain"/>
    <property type="match status" value="1"/>
</dbReference>
<accession>A0A192D7N2</accession>
<dbReference type="Gene3D" id="2.60.120.10">
    <property type="entry name" value="Jelly Rolls"/>
    <property type="match status" value="1"/>
</dbReference>
<dbReference type="Pfam" id="PF13545">
    <property type="entry name" value="HTH_Crp_2"/>
    <property type="match status" value="1"/>
</dbReference>
<reference evidence="5 6" key="1">
    <citation type="submission" date="2016-05" db="EMBL/GenBank/DDBJ databases">
        <title>Compelete Genome Sequence of Bacteriochlorophyll-Synthesizing Bacterium Porphyrobacter neustonensis DSM 9434.</title>
        <authorList>
            <person name="Shi X.-L."/>
            <person name="Wu Y.-H."/>
            <person name="Cheng H."/>
            <person name="Xu L."/>
            <person name="Zhang X.-Q."/>
            <person name="Wang C.-S."/>
            <person name="Xu X.-W."/>
        </authorList>
    </citation>
    <scope>NUCLEOTIDE SEQUENCE [LARGE SCALE GENOMIC DNA]</scope>
    <source>
        <strain evidence="5 6">DSM 9434</strain>
    </source>
</reference>
<feature type="domain" description="HTH crp-type" evidence="4">
    <location>
        <begin position="126"/>
        <end position="200"/>
    </location>
</feature>
<keyword evidence="2" id="KW-0238">DNA-binding</keyword>
<dbReference type="GO" id="GO:0003677">
    <property type="term" value="F:DNA binding"/>
    <property type="evidence" value="ECO:0007669"/>
    <property type="project" value="UniProtKB-KW"/>
</dbReference>
<dbReference type="KEGG" id="pns:A9D12_02360"/>
<dbReference type="Gene3D" id="1.10.10.10">
    <property type="entry name" value="Winged helix-like DNA-binding domain superfamily/Winged helix DNA-binding domain"/>
    <property type="match status" value="1"/>
</dbReference>
<keyword evidence="3" id="KW-0804">Transcription</keyword>
<dbReference type="Pfam" id="PF00027">
    <property type="entry name" value="cNMP_binding"/>
    <property type="match status" value="1"/>
</dbReference>
<evidence type="ECO:0000259" key="4">
    <source>
        <dbReference type="PROSITE" id="PS51063"/>
    </source>
</evidence>
<dbReference type="InterPro" id="IPR000595">
    <property type="entry name" value="cNMP-bd_dom"/>
</dbReference>
<dbReference type="EMBL" id="CP016033">
    <property type="protein sequence ID" value="ANK14031.1"/>
    <property type="molecule type" value="Genomic_DNA"/>
</dbReference>
<evidence type="ECO:0000313" key="5">
    <source>
        <dbReference type="EMBL" id="ANK14031.1"/>
    </source>
</evidence>
<organism evidence="5 6">
    <name type="scientific">Erythrobacter neustonensis</name>
    <dbReference type="NCBI Taxonomy" id="1112"/>
    <lineage>
        <taxon>Bacteria</taxon>
        <taxon>Pseudomonadati</taxon>
        <taxon>Pseudomonadota</taxon>
        <taxon>Alphaproteobacteria</taxon>
        <taxon>Sphingomonadales</taxon>
        <taxon>Erythrobacteraceae</taxon>
        <taxon>Erythrobacter/Porphyrobacter group</taxon>
        <taxon>Erythrobacter</taxon>
    </lineage>
</organism>
<dbReference type="CDD" id="cd00038">
    <property type="entry name" value="CAP_ED"/>
    <property type="match status" value="1"/>
</dbReference>
<dbReference type="STRING" id="1112.A9D12_02360"/>
<evidence type="ECO:0000256" key="3">
    <source>
        <dbReference type="ARBA" id="ARBA00023163"/>
    </source>
</evidence>
<dbReference type="InterPro" id="IPR018490">
    <property type="entry name" value="cNMP-bd_dom_sf"/>
</dbReference>
<keyword evidence="6" id="KW-1185">Reference proteome</keyword>
<dbReference type="Proteomes" id="UP000078263">
    <property type="component" value="Chromosome"/>
</dbReference>
<dbReference type="SUPFAM" id="SSF51206">
    <property type="entry name" value="cAMP-binding domain-like"/>
    <property type="match status" value="1"/>
</dbReference>
<evidence type="ECO:0000256" key="1">
    <source>
        <dbReference type="ARBA" id="ARBA00023015"/>
    </source>
</evidence>
<sequence length="231" mass="25566">MAALSNLCRQPKDVGAKKYLSRDGDDVHAFPVVLSGWASRYQILRNGARQITRLLLPGDAVYFANAPQGSALDDVITLGPCTIAHVAHADMRRAIERFPAIGEAMRSYGCMENALLSSWLVNVGRRDALERMAHLVCEIHYRLSLVDPKLTNQIYFPLTQDDLADVLGLTPVHINRKLQQLRQEGLISLRSRQLTIHDLRMLQQIAGFDSAYLAPRATPGIAADQARKAAA</sequence>
<gene>
    <name evidence="5" type="ORF">A9D12_02360</name>
</gene>
<dbReference type="InterPro" id="IPR036390">
    <property type="entry name" value="WH_DNA-bd_sf"/>
</dbReference>
<dbReference type="InterPro" id="IPR036388">
    <property type="entry name" value="WH-like_DNA-bd_sf"/>
</dbReference>
<dbReference type="PROSITE" id="PS51063">
    <property type="entry name" value="HTH_CRP_2"/>
    <property type="match status" value="1"/>
</dbReference>
<protein>
    <recommendedName>
        <fullName evidence="4">HTH crp-type domain-containing protein</fullName>
    </recommendedName>
</protein>
<keyword evidence="1" id="KW-0805">Transcription regulation</keyword>
<dbReference type="InterPro" id="IPR012318">
    <property type="entry name" value="HTH_CRP"/>
</dbReference>
<dbReference type="SMART" id="SM00419">
    <property type="entry name" value="HTH_CRP"/>
    <property type="match status" value="1"/>
</dbReference>
<dbReference type="AlphaFoldDB" id="A0A192D7N2"/>
<proteinExistence type="predicted"/>
<dbReference type="InterPro" id="IPR014710">
    <property type="entry name" value="RmlC-like_jellyroll"/>
</dbReference>